<reference evidence="5 7" key="1">
    <citation type="submission" date="2018-06" db="EMBL/GenBank/DDBJ databases">
        <authorList>
            <consortium name="Pathogen Informatics"/>
            <person name="Doyle S."/>
        </authorList>
    </citation>
    <scope>NUCLEOTIDE SEQUENCE [LARGE SCALE GENOMIC DNA]</scope>
    <source>
        <strain evidence="5 7">NCTC10597</strain>
    </source>
</reference>
<protein>
    <submittedName>
        <fullName evidence="6">Penicillin-binding protein 2B</fullName>
    </submittedName>
    <submittedName>
        <fullName evidence="5">Penicillin-binding protein 2x</fullName>
    </submittedName>
</protein>
<reference evidence="6 8" key="2">
    <citation type="submission" date="2019-03" db="EMBL/GenBank/DDBJ databases">
        <title>Genomic Encyclopedia of Type Strains, Phase IV (KMG-IV): sequencing the most valuable type-strain genomes for metagenomic binning, comparative biology and taxonomic classification.</title>
        <authorList>
            <person name="Goeker M."/>
        </authorList>
    </citation>
    <scope>NUCLEOTIDE SEQUENCE [LARGE SCALE GENOMIC DNA]</scope>
    <source>
        <strain evidence="6 8">DSM 20580</strain>
    </source>
</reference>
<dbReference type="InterPro" id="IPR050515">
    <property type="entry name" value="Beta-lactam/transpept"/>
</dbReference>
<evidence type="ECO:0000313" key="7">
    <source>
        <dbReference type="Proteomes" id="UP000254330"/>
    </source>
</evidence>
<dbReference type="EMBL" id="SNZG01000009">
    <property type="protein sequence ID" value="TDR40205.1"/>
    <property type="molecule type" value="Genomic_DNA"/>
</dbReference>
<accession>A0A8B4Q8M7</accession>
<dbReference type="InterPro" id="IPR001460">
    <property type="entry name" value="PCN-bd_Tpept"/>
</dbReference>
<dbReference type="GO" id="GO:0008658">
    <property type="term" value="F:penicillin binding"/>
    <property type="evidence" value="ECO:0007669"/>
    <property type="project" value="InterPro"/>
</dbReference>
<dbReference type="PANTHER" id="PTHR30627:SF26">
    <property type="entry name" value="PENICILLIN-BINDING PROTEIN 2B"/>
    <property type="match status" value="1"/>
</dbReference>
<keyword evidence="8" id="KW-1185">Reference proteome</keyword>
<dbReference type="SMART" id="SM00740">
    <property type="entry name" value="PASTA"/>
    <property type="match status" value="2"/>
</dbReference>
<dbReference type="InterPro" id="IPR005311">
    <property type="entry name" value="PBP_dimer"/>
</dbReference>
<comment type="caution">
    <text evidence="5">The sequence shown here is derived from an EMBL/GenBank/DDBJ whole genome shotgun (WGS) entry which is preliminary data.</text>
</comment>
<dbReference type="Pfam" id="PF00905">
    <property type="entry name" value="Transpeptidase"/>
    <property type="match status" value="1"/>
</dbReference>
<organism evidence="5 7">
    <name type="scientific">Kurthia zopfii</name>
    <dbReference type="NCBI Taxonomy" id="1650"/>
    <lineage>
        <taxon>Bacteria</taxon>
        <taxon>Bacillati</taxon>
        <taxon>Bacillota</taxon>
        <taxon>Bacilli</taxon>
        <taxon>Bacillales</taxon>
        <taxon>Caryophanaceae</taxon>
        <taxon>Kurthia</taxon>
    </lineage>
</organism>
<name>A0A8B4Q8M7_9BACL</name>
<dbReference type="Gene3D" id="2.20.70.70">
    <property type="match status" value="1"/>
</dbReference>
<dbReference type="InterPro" id="IPR012338">
    <property type="entry name" value="Beta-lactam/transpept-like"/>
</dbReference>
<evidence type="ECO:0000256" key="2">
    <source>
        <dbReference type="ARBA" id="ARBA00007171"/>
    </source>
</evidence>
<dbReference type="SUPFAM" id="SSF56601">
    <property type="entry name" value="beta-lactamase/transpeptidase-like"/>
    <property type="match status" value="1"/>
</dbReference>
<feature type="domain" description="PASTA" evidence="4">
    <location>
        <begin position="642"/>
        <end position="701"/>
    </location>
</feature>
<evidence type="ECO:0000256" key="1">
    <source>
        <dbReference type="ARBA" id="ARBA00004370"/>
    </source>
</evidence>
<sequence>MLAIFGLLFLVMFFRILYIQVTGSVHGHDLVKEAEAKFNKTQVEQAERGSILDANGVPIVTNTASYDLFAVVSPEASAGTKQKLHVSDPNRTATILSKYINMPKKDILNKLKMKKPDGSPYYQVEFGAVGKNLSHSQMQKIADEELPGINFTETTQRFYPNGMFASNIIGFSQRTENEGIVEIVGKSGLEKTFNKELSGENGEVNFSKDKWGYIFPGTEKMITPPKDGDNIYLTLDKTIQNILESEVSKVDAEYKPKSIVAVVADPKTGKILASTQRPTFNSQKNEGMNTSWLNRLTETTIEPGSTMKAFTLATAIEKGVWDPNATFMSGQYTVGGRTIRDANQVGWGRISYLEAIQRSSNVGMANLLERIGDENFLNSIAKFGFGEKTGIDLPGEATGKILDQYKINTVTTTYGQGSTVTPIQLIQAFSAIANNGEMMKPYVINKIVDPNTGKVLKNNKPEAVGQPISAETAKEVRDILATTITSPKGTARNFASQEYEVSGKTGTAQIPNNKGGYDWGKGKFLYSFIGMAPQKDPQLVMYVAVEKPNLKGTEYGSEPVSKIFNAVMESSLKYMNVETDMSQVPQKEPIDSYLGEKTTDIVKELTGQKYEPIVVGSEGKITDQFPKKGSVVLEKGKILLKTKGAVILPDFKGWSLRDVLKYKELSGINMKVVGDGYVSKQSVPAGVTLKKNDAVQITLKTPKEQYSKKK</sequence>
<evidence type="ECO:0000313" key="5">
    <source>
        <dbReference type="EMBL" id="STX08995.1"/>
    </source>
</evidence>
<dbReference type="SUPFAM" id="SSF54184">
    <property type="entry name" value="Penicillin-binding protein 2x (pbp-2x), c-terminal domain"/>
    <property type="match status" value="2"/>
</dbReference>
<evidence type="ECO:0000313" key="8">
    <source>
        <dbReference type="Proteomes" id="UP000294641"/>
    </source>
</evidence>
<dbReference type="Pfam" id="PF03793">
    <property type="entry name" value="PASTA"/>
    <property type="match status" value="1"/>
</dbReference>
<evidence type="ECO:0000256" key="3">
    <source>
        <dbReference type="ARBA" id="ARBA00023136"/>
    </source>
</evidence>
<comment type="subcellular location">
    <subcellularLocation>
        <location evidence="1">Membrane</location>
    </subcellularLocation>
</comment>
<dbReference type="Pfam" id="PF03717">
    <property type="entry name" value="PBP_dimer"/>
    <property type="match status" value="1"/>
</dbReference>
<dbReference type="AlphaFoldDB" id="A0A8B4Q8M7"/>
<dbReference type="OrthoDB" id="9770103at2"/>
<dbReference type="PROSITE" id="PS51178">
    <property type="entry name" value="PASTA"/>
    <property type="match status" value="1"/>
</dbReference>
<comment type="similarity">
    <text evidence="2">Belongs to the transpeptidase family.</text>
</comment>
<dbReference type="EMBL" id="UGNP01000001">
    <property type="protein sequence ID" value="STX08995.1"/>
    <property type="molecule type" value="Genomic_DNA"/>
</dbReference>
<dbReference type="GO" id="GO:0071555">
    <property type="term" value="P:cell wall organization"/>
    <property type="evidence" value="ECO:0007669"/>
    <property type="project" value="TreeGrafter"/>
</dbReference>
<keyword evidence="3" id="KW-0472">Membrane</keyword>
<evidence type="ECO:0000259" key="4">
    <source>
        <dbReference type="PROSITE" id="PS51178"/>
    </source>
</evidence>
<gene>
    <name evidence="5" type="primary">pbpX</name>
    <name evidence="6" type="ORF">DFR61_10981</name>
    <name evidence="5" type="ORF">NCTC10597_00664</name>
</gene>
<proteinExistence type="inferred from homology"/>
<dbReference type="InterPro" id="IPR005543">
    <property type="entry name" value="PASTA_dom"/>
</dbReference>
<dbReference type="GO" id="GO:0005886">
    <property type="term" value="C:plasma membrane"/>
    <property type="evidence" value="ECO:0007669"/>
    <property type="project" value="TreeGrafter"/>
</dbReference>
<dbReference type="Proteomes" id="UP000254330">
    <property type="component" value="Unassembled WGS sequence"/>
</dbReference>
<dbReference type="CDD" id="cd06576">
    <property type="entry name" value="PASTA_Pbp2x-like_1"/>
    <property type="match status" value="1"/>
</dbReference>
<evidence type="ECO:0000313" key="6">
    <source>
        <dbReference type="EMBL" id="TDR40205.1"/>
    </source>
</evidence>
<dbReference type="Gene3D" id="3.30.70.2110">
    <property type="match status" value="1"/>
</dbReference>
<dbReference type="Gene3D" id="3.90.1310.10">
    <property type="entry name" value="Penicillin-binding protein 2a (Domain 2)"/>
    <property type="match status" value="1"/>
</dbReference>
<dbReference type="CDD" id="cd06575">
    <property type="entry name" value="PASTA_Pbp2x-like_2"/>
    <property type="match status" value="1"/>
</dbReference>
<dbReference type="Gene3D" id="3.40.710.10">
    <property type="entry name" value="DD-peptidase/beta-lactamase superfamily"/>
    <property type="match status" value="1"/>
</dbReference>
<dbReference type="Proteomes" id="UP000294641">
    <property type="component" value="Unassembled WGS sequence"/>
</dbReference>
<dbReference type="PANTHER" id="PTHR30627">
    <property type="entry name" value="PEPTIDOGLYCAN D,D-TRANSPEPTIDASE"/>
    <property type="match status" value="1"/>
</dbReference>
<dbReference type="InterPro" id="IPR036138">
    <property type="entry name" value="PBP_dimer_sf"/>
</dbReference>
<dbReference type="SUPFAM" id="SSF56519">
    <property type="entry name" value="Penicillin binding protein dimerisation domain"/>
    <property type="match status" value="1"/>
</dbReference>